<dbReference type="RefSeq" id="WP_150169704.1">
    <property type="nucleotide sequence ID" value="NZ_JBEYTA010000013.1"/>
</dbReference>
<evidence type="ECO:0000313" key="2">
    <source>
        <dbReference type="Proteomes" id="UP000323046"/>
    </source>
</evidence>
<evidence type="ECO:0008006" key="3">
    <source>
        <dbReference type="Google" id="ProtNLM"/>
    </source>
</evidence>
<name>A0A5P2BIG9_STRVZ</name>
<reference evidence="1 2" key="1">
    <citation type="submission" date="2018-05" db="EMBL/GenBank/DDBJ databases">
        <title>Streptomyces venezuelae.</title>
        <authorList>
            <person name="Kim W."/>
            <person name="Lee N."/>
            <person name="Cho B.-K."/>
        </authorList>
    </citation>
    <scope>NUCLEOTIDE SEQUENCE [LARGE SCALE GENOMIC DNA]</scope>
    <source>
        <strain evidence="1 2">ATCC 14583</strain>
    </source>
</reference>
<gene>
    <name evidence="1" type="ORF">DEJ47_18375</name>
</gene>
<protein>
    <recommendedName>
        <fullName evidence="3">DUF3168 domain-containing protein</fullName>
    </recommendedName>
</protein>
<dbReference type="Proteomes" id="UP000323046">
    <property type="component" value="Chromosome"/>
</dbReference>
<proteinExistence type="predicted"/>
<dbReference type="EMBL" id="CP029193">
    <property type="protein sequence ID" value="QES28129.1"/>
    <property type="molecule type" value="Genomic_DNA"/>
</dbReference>
<dbReference type="AlphaFoldDB" id="A0A5P2BIG9"/>
<evidence type="ECO:0000313" key="1">
    <source>
        <dbReference type="EMBL" id="QES28129.1"/>
    </source>
</evidence>
<accession>A0A5P2BIG9</accession>
<keyword evidence="2" id="KW-1185">Reference proteome</keyword>
<organism evidence="1 2">
    <name type="scientific">Streptomyces venezuelae</name>
    <dbReference type="NCBI Taxonomy" id="54571"/>
    <lineage>
        <taxon>Bacteria</taxon>
        <taxon>Bacillati</taxon>
        <taxon>Actinomycetota</taxon>
        <taxon>Actinomycetes</taxon>
        <taxon>Kitasatosporales</taxon>
        <taxon>Streptomycetaceae</taxon>
        <taxon>Streptomyces</taxon>
    </lineage>
</organism>
<sequence>MTGSVHVSILTFPDAERLVVDFLKNRAELAGSVVDNKPPAGFDGTQKAVLVSRVGGAWVDDRHLDQPLLDFEVYGPDKSTAHGISLAARACVLELTGTSYGGAVVTDVSEADGPRWLPDYNRPAGNRYLSTVRVSIRPA</sequence>
<dbReference type="OrthoDB" id="3625315at2"/>